<dbReference type="PANTHER" id="PTHR30469:SF29">
    <property type="entry name" value="BLR2860 PROTEIN"/>
    <property type="match status" value="1"/>
</dbReference>
<evidence type="ECO:0000256" key="1">
    <source>
        <dbReference type="SAM" id="Coils"/>
    </source>
</evidence>
<dbReference type="PANTHER" id="PTHR30469">
    <property type="entry name" value="MULTIDRUG RESISTANCE PROTEIN MDTA"/>
    <property type="match status" value="1"/>
</dbReference>
<feature type="coiled-coil region" evidence="1">
    <location>
        <begin position="191"/>
        <end position="236"/>
    </location>
</feature>
<dbReference type="AlphaFoldDB" id="A0A399J3I9"/>
<dbReference type="Proteomes" id="UP000265848">
    <property type="component" value="Unassembled WGS sequence"/>
</dbReference>
<dbReference type="GO" id="GO:0015562">
    <property type="term" value="F:efflux transmembrane transporter activity"/>
    <property type="evidence" value="ECO:0007669"/>
    <property type="project" value="TreeGrafter"/>
</dbReference>
<evidence type="ECO:0000313" key="3">
    <source>
        <dbReference type="EMBL" id="RII39884.1"/>
    </source>
</evidence>
<comment type="caution">
    <text evidence="3">The sequence shown here is derived from an EMBL/GenBank/DDBJ whole genome shotgun (WGS) entry which is preliminary data.</text>
</comment>
<evidence type="ECO:0000313" key="4">
    <source>
        <dbReference type="Proteomes" id="UP000265848"/>
    </source>
</evidence>
<gene>
    <name evidence="3" type="ORF">DL237_04050</name>
</gene>
<reference evidence="3 4" key="1">
    <citation type="submission" date="2018-08" db="EMBL/GenBank/DDBJ databases">
        <title>Pseudooceanicola sediminis CY03 in the family Rhodobacteracea.</title>
        <authorList>
            <person name="Zhang Y.-J."/>
        </authorList>
    </citation>
    <scope>NUCLEOTIDE SEQUENCE [LARGE SCALE GENOMIC DNA]</scope>
    <source>
        <strain evidence="3 4">CY03</strain>
    </source>
</reference>
<protein>
    <recommendedName>
        <fullName evidence="5">HlyD family efflux transporter periplasmic adaptor subunit</fullName>
    </recommendedName>
</protein>
<keyword evidence="1" id="KW-0175">Coiled coil</keyword>
<dbReference type="OrthoDB" id="7626141at2"/>
<dbReference type="GO" id="GO:1990281">
    <property type="term" value="C:efflux pump complex"/>
    <property type="evidence" value="ECO:0007669"/>
    <property type="project" value="TreeGrafter"/>
</dbReference>
<dbReference type="Gene3D" id="2.40.50.100">
    <property type="match status" value="1"/>
</dbReference>
<name>A0A399J3I9_9RHOB</name>
<dbReference type="RefSeq" id="WP_119397764.1">
    <property type="nucleotide sequence ID" value="NZ_QWJJ01000003.1"/>
</dbReference>
<evidence type="ECO:0000256" key="2">
    <source>
        <dbReference type="SAM" id="MobiDB-lite"/>
    </source>
</evidence>
<organism evidence="3 4">
    <name type="scientific">Pseudooceanicola sediminis</name>
    <dbReference type="NCBI Taxonomy" id="2211117"/>
    <lineage>
        <taxon>Bacteria</taxon>
        <taxon>Pseudomonadati</taxon>
        <taxon>Pseudomonadota</taxon>
        <taxon>Alphaproteobacteria</taxon>
        <taxon>Rhodobacterales</taxon>
        <taxon>Paracoccaceae</taxon>
        <taxon>Pseudooceanicola</taxon>
    </lineage>
</organism>
<evidence type="ECO:0008006" key="5">
    <source>
        <dbReference type="Google" id="ProtNLM"/>
    </source>
</evidence>
<keyword evidence="4" id="KW-1185">Reference proteome</keyword>
<dbReference type="Gene3D" id="2.40.30.170">
    <property type="match status" value="1"/>
</dbReference>
<proteinExistence type="predicted"/>
<sequence>MRVISRLAVVLVLTCLAGWAAVVEGHRLYQHMQADTTGRPGGGASRAGGFRAPEVAVERTQVATVHPVIQAYGRLASRAEVTLRVPDAGTVADVSPALADGADVRAGSVLIQLDDTDARAALSLAQADLARAELALRDSVRQAATLEADSTPLVQVRDIRQEEVDRVNALVTKGRGLKTDLDTARLALISAQQALAANRSAQDDLVALREQQKLDIEDARRAVASAERTVSDQQIKAGITGTYHGSVPVVGERLASGAEPGAIIDMTSLSVQLDLTAQEIARVTAPQGGLMPLPVTLSAPGSDRRFEARLHHISLTDSTETISLRQVVAFVDPASCPCLLPGDFVAATIHEPALENVSMLPAEALTFDGELLVLGEGDTLEARQMQVLRRLGERVAVTPPADPVEYVAERTPQLGAGLVIAPQRTDGPDGTAGAAQSQPEAPTGPRPRGPVAMDGPAIKLEPERRAALIARLEASDQMPPRARERMLQMLQSDEVPEALVNRIEAQD</sequence>
<dbReference type="Gene3D" id="1.10.287.470">
    <property type="entry name" value="Helix hairpin bin"/>
    <property type="match status" value="1"/>
</dbReference>
<accession>A0A399J3I9</accession>
<feature type="region of interest" description="Disordered" evidence="2">
    <location>
        <begin position="422"/>
        <end position="458"/>
    </location>
</feature>
<dbReference type="EMBL" id="QWJJ01000003">
    <property type="protein sequence ID" value="RII39884.1"/>
    <property type="molecule type" value="Genomic_DNA"/>
</dbReference>
<dbReference type="SUPFAM" id="SSF111369">
    <property type="entry name" value="HlyD-like secretion proteins"/>
    <property type="match status" value="1"/>
</dbReference>